<dbReference type="SUPFAM" id="SSF160631">
    <property type="entry name" value="SMI1/KNR4-like"/>
    <property type="match status" value="1"/>
</dbReference>
<evidence type="ECO:0000313" key="3">
    <source>
        <dbReference type="Proteomes" id="UP000183974"/>
    </source>
</evidence>
<keyword evidence="3" id="KW-1185">Reference proteome</keyword>
<organism evidence="2 3">
    <name type="scientific">Roseovarius pacificus</name>
    <dbReference type="NCBI Taxonomy" id="337701"/>
    <lineage>
        <taxon>Bacteria</taxon>
        <taxon>Pseudomonadati</taxon>
        <taxon>Pseudomonadota</taxon>
        <taxon>Alphaproteobacteria</taxon>
        <taxon>Rhodobacterales</taxon>
        <taxon>Roseobacteraceae</taxon>
        <taxon>Roseovarius</taxon>
    </lineage>
</organism>
<feature type="domain" description="Knr4/Smi1-like" evidence="1">
    <location>
        <begin position="23"/>
        <end position="142"/>
    </location>
</feature>
<dbReference type="AlphaFoldDB" id="A0A1M7ELH1"/>
<sequence length="146" mass="16815">MHLTSIKNSYSKRYASEFGEPRGCSERDVTILEQSLGRRLPAAYREYLLWMGNDKHGRLKGSDWFLSDVLENTAALPELLSENEISIDQLDDLFCFFMHQGYMAAWFDLSQTSDDPECFFFSEGNDAEEVEGPKMFSDFLKKELGL</sequence>
<dbReference type="Proteomes" id="UP000183974">
    <property type="component" value="Unassembled WGS sequence"/>
</dbReference>
<accession>A0A1M7ELH1</accession>
<evidence type="ECO:0000313" key="2">
    <source>
        <dbReference type="EMBL" id="SHL92547.1"/>
    </source>
</evidence>
<dbReference type="SMART" id="SM00860">
    <property type="entry name" value="SMI1_KNR4"/>
    <property type="match status" value="1"/>
</dbReference>
<dbReference type="Gene3D" id="3.40.1580.10">
    <property type="entry name" value="SMI1/KNR4-like"/>
    <property type="match status" value="1"/>
</dbReference>
<protein>
    <submittedName>
        <fullName evidence="2">SMI1-KNR4 cell-wall</fullName>
    </submittedName>
</protein>
<name>A0A1M7ELH1_9RHOB</name>
<dbReference type="InterPro" id="IPR018958">
    <property type="entry name" value="Knr4/Smi1-like_dom"/>
</dbReference>
<dbReference type="EMBL" id="FRBR01000007">
    <property type="protein sequence ID" value="SHL92547.1"/>
    <property type="molecule type" value="Genomic_DNA"/>
</dbReference>
<gene>
    <name evidence="2" type="ORF">SAMN05444398_107120</name>
</gene>
<dbReference type="InterPro" id="IPR037883">
    <property type="entry name" value="Knr4/Smi1-like_sf"/>
</dbReference>
<evidence type="ECO:0000259" key="1">
    <source>
        <dbReference type="SMART" id="SM00860"/>
    </source>
</evidence>
<dbReference type="Pfam" id="PF09346">
    <property type="entry name" value="SMI1_KNR4"/>
    <property type="match status" value="1"/>
</dbReference>
<proteinExistence type="predicted"/>
<reference evidence="2 3" key="1">
    <citation type="submission" date="2016-11" db="EMBL/GenBank/DDBJ databases">
        <authorList>
            <person name="Jaros S."/>
            <person name="Januszkiewicz K."/>
            <person name="Wedrychowicz H."/>
        </authorList>
    </citation>
    <scope>NUCLEOTIDE SEQUENCE [LARGE SCALE GENOMIC DNA]</scope>
    <source>
        <strain evidence="2 3">DSM 29589</strain>
    </source>
</reference>